<dbReference type="GO" id="GO:0006355">
    <property type="term" value="P:regulation of DNA-templated transcription"/>
    <property type="evidence" value="ECO:0007669"/>
    <property type="project" value="InterPro"/>
</dbReference>
<dbReference type="InterPro" id="IPR013096">
    <property type="entry name" value="Cupin_2"/>
</dbReference>
<protein>
    <recommendedName>
        <fullName evidence="6">Dioxygenase</fullName>
    </recommendedName>
</protein>
<dbReference type="InterPro" id="IPR011051">
    <property type="entry name" value="RmlC_Cupin_sf"/>
</dbReference>
<accession>A0A9W8Z8D3</accession>
<dbReference type="OrthoDB" id="2588190at2759"/>
<dbReference type="Gene3D" id="2.60.120.10">
    <property type="entry name" value="Jelly Rolls"/>
    <property type="match status" value="2"/>
</dbReference>
<dbReference type="PANTHER" id="PTHR36440:SF1">
    <property type="entry name" value="PUTATIVE (AFU_ORTHOLOGUE AFUA_8G07350)-RELATED"/>
    <property type="match status" value="1"/>
</dbReference>
<reference evidence="4" key="1">
    <citation type="submission" date="2022-10" db="EMBL/GenBank/DDBJ databases">
        <title>Tapping the CABI collections for fungal endophytes: first genome assemblies for Collariella, Neodidymelliopsis, Ascochyta clinopodiicola, Didymella pomorum, Didymosphaeria variabile, Neocosmospora piperis and Neocucurbitaria cava.</title>
        <authorList>
            <person name="Hill R."/>
        </authorList>
    </citation>
    <scope>NUCLEOTIDE SEQUENCE</scope>
    <source>
        <strain evidence="4">IMI 355091</strain>
    </source>
</reference>
<evidence type="ECO:0000313" key="5">
    <source>
        <dbReference type="Proteomes" id="UP001140510"/>
    </source>
</evidence>
<evidence type="ECO:0000256" key="1">
    <source>
        <dbReference type="ARBA" id="ARBA00023125"/>
    </source>
</evidence>
<feature type="domain" description="Cupin type-2" evidence="3">
    <location>
        <begin position="68"/>
        <end position="114"/>
    </location>
</feature>
<dbReference type="InterPro" id="IPR053146">
    <property type="entry name" value="QDO-like"/>
</dbReference>
<keyword evidence="5" id="KW-1185">Reference proteome</keyword>
<dbReference type="CDD" id="cd02215">
    <property type="entry name" value="cupin_QDO_N_C"/>
    <property type="match status" value="1"/>
</dbReference>
<evidence type="ECO:0000259" key="3">
    <source>
        <dbReference type="Pfam" id="PF07883"/>
    </source>
</evidence>
<dbReference type="Pfam" id="PF02311">
    <property type="entry name" value="AraC_binding"/>
    <property type="match status" value="1"/>
</dbReference>
<dbReference type="AlphaFoldDB" id="A0A9W8Z8D3"/>
<sequence>MAVSQSTTMPRVQQPLGKPSPYIIPAYEGETITIPGTKSTVRILASAKETEGLVSVFGMDGAVADPPGFHYHNLAHDVFMCTKGHLKIWAGDRCKILGPGDFCYVPPKIVHQPQLLDDGINETIGLVTPGQWVDFFRFVSEKYDGVVANEFDSRNPGDTFGPKFREIKEKYDVVFQREFQGAEVGEWTTEDSVLPEEAGKEYYLKANTGPCHLLEGVLSRPFITTKQSRAPTGNFAITSIESSNRLTNSVLSKPFTFEKTHQVYHVLDGAINVTVNGSANLVRAGETAFVPAGTEISIDFIDRYNRFWAYSSGDGLESLIADAGGKFEGTIVPDQSRTLDNEALKRAAEKYSVKMSL</sequence>
<dbReference type="SUPFAM" id="SSF51182">
    <property type="entry name" value="RmlC-like cupins"/>
    <property type="match status" value="2"/>
</dbReference>
<dbReference type="InterPro" id="IPR003313">
    <property type="entry name" value="AraC-bd"/>
</dbReference>
<comment type="caution">
    <text evidence="4">The sequence shown here is derived from an EMBL/GenBank/DDBJ whole genome shotgun (WGS) entry which is preliminary data.</text>
</comment>
<evidence type="ECO:0000313" key="4">
    <source>
        <dbReference type="EMBL" id="KAJ4400089.1"/>
    </source>
</evidence>
<organism evidence="4 5">
    <name type="scientific">Didymella pomorum</name>
    <dbReference type="NCBI Taxonomy" id="749634"/>
    <lineage>
        <taxon>Eukaryota</taxon>
        <taxon>Fungi</taxon>
        <taxon>Dikarya</taxon>
        <taxon>Ascomycota</taxon>
        <taxon>Pezizomycotina</taxon>
        <taxon>Dothideomycetes</taxon>
        <taxon>Pleosporomycetidae</taxon>
        <taxon>Pleosporales</taxon>
        <taxon>Pleosporineae</taxon>
        <taxon>Didymellaceae</taxon>
        <taxon>Didymella</taxon>
    </lineage>
</organism>
<dbReference type="InterPro" id="IPR014710">
    <property type="entry name" value="RmlC-like_jellyroll"/>
</dbReference>
<dbReference type="EMBL" id="JAPEVA010000095">
    <property type="protein sequence ID" value="KAJ4400089.1"/>
    <property type="molecule type" value="Genomic_DNA"/>
</dbReference>
<feature type="domain" description="AraC-type arabinose-binding/dimerisation" evidence="2">
    <location>
        <begin position="256"/>
        <end position="349"/>
    </location>
</feature>
<name>A0A9W8Z8D3_9PLEO</name>
<keyword evidence="1" id="KW-0238">DNA-binding</keyword>
<proteinExistence type="predicted"/>
<evidence type="ECO:0000259" key="2">
    <source>
        <dbReference type="Pfam" id="PF02311"/>
    </source>
</evidence>
<gene>
    <name evidence="4" type="ORF">N0V91_008970</name>
</gene>
<dbReference type="GO" id="GO:0003677">
    <property type="term" value="F:DNA binding"/>
    <property type="evidence" value="ECO:0007669"/>
    <property type="project" value="UniProtKB-KW"/>
</dbReference>
<dbReference type="Proteomes" id="UP001140510">
    <property type="component" value="Unassembled WGS sequence"/>
</dbReference>
<dbReference type="Pfam" id="PF07883">
    <property type="entry name" value="Cupin_2"/>
    <property type="match status" value="1"/>
</dbReference>
<dbReference type="PANTHER" id="PTHR36440">
    <property type="entry name" value="PUTATIVE (AFU_ORTHOLOGUE AFUA_8G07350)-RELATED"/>
    <property type="match status" value="1"/>
</dbReference>
<evidence type="ECO:0008006" key="6">
    <source>
        <dbReference type="Google" id="ProtNLM"/>
    </source>
</evidence>